<feature type="domain" description="N-acetyltransferase" evidence="1">
    <location>
        <begin position="18"/>
        <end position="174"/>
    </location>
</feature>
<dbReference type="Gene3D" id="3.40.630.30">
    <property type="match status" value="1"/>
</dbReference>
<organism evidence="2 3">
    <name type="scientific">Actinoalloteichus hymeniacidonis</name>
    <dbReference type="NCBI Taxonomy" id="340345"/>
    <lineage>
        <taxon>Bacteria</taxon>
        <taxon>Bacillati</taxon>
        <taxon>Actinomycetota</taxon>
        <taxon>Actinomycetes</taxon>
        <taxon>Pseudonocardiales</taxon>
        <taxon>Pseudonocardiaceae</taxon>
        <taxon>Actinoalloteichus</taxon>
    </lineage>
</organism>
<dbReference type="GO" id="GO:0016747">
    <property type="term" value="F:acyltransferase activity, transferring groups other than amino-acyl groups"/>
    <property type="evidence" value="ECO:0007669"/>
    <property type="project" value="InterPro"/>
</dbReference>
<evidence type="ECO:0000313" key="3">
    <source>
        <dbReference type="Proteomes" id="UP000095210"/>
    </source>
</evidence>
<proteinExistence type="predicted"/>
<gene>
    <name evidence="2" type="ORF">TL08_18790</name>
</gene>
<dbReference type="KEGG" id="ahm:TL08_18790"/>
<dbReference type="InterPro" id="IPR016181">
    <property type="entry name" value="Acyl_CoA_acyltransferase"/>
</dbReference>
<reference evidence="3" key="1">
    <citation type="submission" date="2016-03" db="EMBL/GenBank/DDBJ databases">
        <title>Complete genome sequence of the type strain Actinoalloteichus hymeniacidonis DSM 45092.</title>
        <authorList>
            <person name="Schaffert L."/>
            <person name="Albersmeier A."/>
            <person name="Winkler A."/>
            <person name="Kalinowski J."/>
            <person name="Zotchev S."/>
            <person name="Ruckert C."/>
        </authorList>
    </citation>
    <scope>NUCLEOTIDE SEQUENCE [LARGE SCALE GENOMIC DNA]</scope>
    <source>
        <strain evidence="3">HPA177(T) (DSM 45092(T))</strain>
    </source>
</reference>
<keyword evidence="3" id="KW-1185">Reference proteome</keyword>
<dbReference type="Pfam" id="PF13527">
    <property type="entry name" value="Acetyltransf_9"/>
    <property type="match status" value="1"/>
</dbReference>
<name>A0AAC9HS31_9PSEU</name>
<evidence type="ECO:0000313" key="2">
    <source>
        <dbReference type="EMBL" id="AOS64549.1"/>
    </source>
</evidence>
<dbReference type="Proteomes" id="UP000095210">
    <property type="component" value="Chromosome"/>
</dbReference>
<dbReference type="EMBL" id="CP014859">
    <property type="protein sequence ID" value="AOS64549.1"/>
    <property type="molecule type" value="Genomic_DNA"/>
</dbReference>
<dbReference type="PROSITE" id="PS51186">
    <property type="entry name" value="GNAT"/>
    <property type="match status" value="1"/>
</dbReference>
<evidence type="ECO:0000259" key="1">
    <source>
        <dbReference type="PROSITE" id="PS51186"/>
    </source>
</evidence>
<protein>
    <submittedName>
        <fullName evidence="2">Acetyltransferase (GNAT) domain</fullName>
    </submittedName>
</protein>
<dbReference type="InterPro" id="IPR000182">
    <property type="entry name" value="GNAT_dom"/>
</dbReference>
<dbReference type="AlphaFoldDB" id="A0AAC9HS31"/>
<dbReference type="RefSeq" id="WP_069850787.1">
    <property type="nucleotide sequence ID" value="NZ_CP014859.1"/>
</dbReference>
<dbReference type="SUPFAM" id="SSF55729">
    <property type="entry name" value="Acyl-CoA N-acyltransferases (Nat)"/>
    <property type="match status" value="1"/>
</dbReference>
<dbReference type="CDD" id="cd04301">
    <property type="entry name" value="NAT_SF"/>
    <property type="match status" value="1"/>
</dbReference>
<sequence length="190" mass="20567">MDNELERAVAGYPATSVDLLAGLSDSERAELVELRDAVYPPAADAEWSGADMEWAAARWRVGIWAAEDELVCHAGLLVRTGRFDDAEVTIAGVGGVKTHPDHRGRGYGALAMRAAQEFFRSRGDIDFALLVCDPPLLGYYAALGWQEFEGRLSVTQFGKRSKFDFSRVMVLPIGGPAPVGGMLDLAGPPW</sequence>
<accession>A0AAC9HS31</accession>